<evidence type="ECO:0000313" key="2">
    <source>
        <dbReference type="Proteomes" id="UP000032427"/>
    </source>
</evidence>
<accession>A0A090ICH0</accession>
<dbReference type="PATRIC" id="fig|80852.17.peg.3331"/>
<protein>
    <submittedName>
        <fullName evidence="1">Uncharacterized protein</fullName>
    </submittedName>
</protein>
<gene>
    <name evidence="1" type="ORF">AWOD_II_0559</name>
</gene>
<proteinExistence type="predicted"/>
<dbReference type="STRING" id="80852.AWOD_II_0559"/>
<sequence length="81" mass="9236">MARTVRYTYKSETKEIAFSFREFHGPFEAAAAAEGIDISKFDTMLKQVEMASSNPGAVKDFRHSYFAKLGFSKVRFVKDDE</sequence>
<name>A0A090ICH0_9GAMM</name>
<dbReference type="Pfam" id="PF11173">
    <property type="entry name" value="DUF2960"/>
    <property type="match status" value="1"/>
</dbReference>
<organism evidence="1 2">
    <name type="scientific">Aliivibrio wodanis</name>
    <dbReference type="NCBI Taxonomy" id="80852"/>
    <lineage>
        <taxon>Bacteria</taxon>
        <taxon>Pseudomonadati</taxon>
        <taxon>Pseudomonadota</taxon>
        <taxon>Gammaproteobacteria</taxon>
        <taxon>Vibrionales</taxon>
        <taxon>Vibrionaceae</taxon>
        <taxon>Aliivibrio</taxon>
    </lineage>
</organism>
<dbReference type="OrthoDB" id="5820465at2"/>
<dbReference type="HOGENOM" id="CLU_190700_0_0_6"/>
<evidence type="ECO:0000313" key="1">
    <source>
        <dbReference type="EMBL" id="CED57199.1"/>
    </source>
</evidence>
<dbReference type="EMBL" id="LN554847">
    <property type="protein sequence ID" value="CED57199.1"/>
    <property type="molecule type" value="Genomic_DNA"/>
</dbReference>
<reference evidence="2" key="1">
    <citation type="submission" date="2014-09" db="EMBL/GenBank/DDBJ databases">
        <authorList>
            <person name="Hjerde E."/>
        </authorList>
    </citation>
    <scope>NUCLEOTIDE SEQUENCE [LARGE SCALE GENOMIC DNA]</scope>
    <source>
        <strain evidence="2">06/09/139</strain>
    </source>
</reference>
<dbReference type="AlphaFoldDB" id="A0A090ICH0"/>
<dbReference type="InterPro" id="IPR021343">
    <property type="entry name" value="DUF2960"/>
</dbReference>
<dbReference type="KEGG" id="awd:AWOD_II_0559"/>
<dbReference type="GeneID" id="28542810"/>
<dbReference type="Proteomes" id="UP000032427">
    <property type="component" value="Chromosome 2"/>
</dbReference>
<keyword evidence="2" id="KW-1185">Reference proteome</keyword>